<dbReference type="Proteomes" id="UP000486351">
    <property type="component" value="Unassembled WGS sequence"/>
</dbReference>
<protein>
    <submittedName>
        <fullName evidence="2">Uncharacterized protein</fullName>
    </submittedName>
</protein>
<accession>A0A6G0QIT5</accession>
<feature type="compositionally biased region" description="Basic and acidic residues" evidence="1">
    <location>
        <begin position="139"/>
        <end position="150"/>
    </location>
</feature>
<feature type="region of interest" description="Disordered" evidence="1">
    <location>
        <begin position="1"/>
        <end position="74"/>
    </location>
</feature>
<evidence type="ECO:0000313" key="2">
    <source>
        <dbReference type="EMBL" id="KAE9289430.1"/>
    </source>
</evidence>
<evidence type="ECO:0000256" key="1">
    <source>
        <dbReference type="SAM" id="MobiDB-lite"/>
    </source>
</evidence>
<evidence type="ECO:0000313" key="3">
    <source>
        <dbReference type="Proteomes" id="UP000486351"/>
    </source>
</evidence>
<sequence>MSACPNDDTASKTPAAKRRTKRERGWRRLAAAESGGGSSAARVLTPGGQPNGKSVGCGNQGKSGRRDGGETELPVLLKRRRSEEVVMKASGESNVAKAGGESIVAKTSDQLMGAGVSVQSTGAKMVGRSTDAKAGVESTDGKADGESKSAEVDMELGTVYVSVDTLTDAALEVTPKHAEASVIAQCGSTATDNGAEEEEKPPIPDGVRRQTEKMSGGRTAAAR</sequence>
<feature type="compositionally biased region" description="Basic residues" evidence="1">
    <location>
        <begin position="15"/>
        <end position="27"/>
    </location>
</feature>
<dbReference type="EMBL" id="QXFY01003029">
    <property type="protein sequence ID" value="KAE9289430.1"/>
    <property type="molecule type" value="Genomic_DNA"/>
</dbReference>
<feature type="region of interest" description="Disordered" evidence="1">
    <location>
        <begin position="125"/>
        <end position="150"/>
    </location>
</feature>
<feature type="compositionally biased region" description="Basic and acidic residues" evidence="1">
    <location>
        <begin position="200"/>
        <end position="212"/>
    </location>
</feature>
<feature type="region of interest" description="Disordered" evidence="1">
    <location>
        <begin position="187"/>
        <end position="223"/>
    </location>
</feature>
<dbReference type="AlphaFoldDB" id="A0A6G0QIT5"/>
<comment type="caution">
    <text evidence="2">The sequence shown here is derived from an EMBL/GenBank/DDBJ whole genome shotgun (WGS) entry which is preliminary data.</text>
</comment>
<name>A0A6G0QIT5_9STRA</name>
<proteinExistence type="predicted"/>
<gene>
    <name evidence="2" type="ORF">PF008_g25884</name>
</gene>
<reference evidence="2 3" key="1">
    <citation type="submission" date="2018-09" db="EMBL/GenBank/DDBJ databases">
        <title>Genomic investigation of the strawberry pathogen Phytophthora fragariae indicates pathogenicity is determined by transcriptional variation in three key races.</title>
        <authorList>
            <person name="Adams T.M."/>
            <person name="Armitage A.D."/>
            <person name="Sobczyk M.K."/>
            <person name="Bates H.J."/>
            <person name="Dunwell J.M."/>
            <person name="Nellist C.F."/>
            <person name="Harrison R.J."/>
        </authorList>
    </citation>
    <scope>NUCLEOTIDE SEQUENCE [LARGE SCALE GENOMIC DNA]</scope>
    <source>
        <strain evidence="2 3">NOV-77</strain>
    </source>
</reference>
<organism evidence="2 3">
    <name type="scientific">Phytophthora fragariae</name>
    <dbReference type="NCBI Taxonomy" id="53985"/>
    <lineage>
        <taxon>Eukaryota</taxon>
        <taxon>Sar</taxon>
        <taxon>Stramenopiles</taxon>
        <taxon>Oomycota</taxon>
        <taxon>Peronosporomycetes</taxon>
        <taxon>Peronosporales</taxon>
        <taxon>Peronosporaceae</taxon>
        <taxon>Phytophthora</taxon>
    </lineage>
</organism>